<organism evidence="1">
    <name type="scientific">Brassica cretica</name>
    <name type="common">Mustard</name>
    <dbReference type="NCBI Taxonomy" id="69181"/>
    <lineage>
        <taxon>Eukaryota</taxon>
        <taxon>Viridiplantae</taxon>
        <taxon>Streptophyta</taxon>
        <taxon>Embryophyta</taxon>
        <taxon>Tracheophyta</taxon>
        <taxon>Spermatophyta</taxon>
        <taxon>Magnoliopsida</taxon>
        <taxon>eudicotyledons</taxon>
        <taxon>Gunneridae</taxon>
        <taxon>Pentapetalae</taxon>
        <taxon>rosids</taxon>
        <taxon>malvids</taxon>
        <taxon>Brassicales</taxon>
        <taxon>Brassicaceae</taxon>
        <taxon>Brassiceae</taxon>
        <taxon>Brassica</taxon>
    </lineage>
</organism>
<proteinExistence type="predicted"/>
<dbReference type="EMBL" id="QGKY02001250">
    <property type="protein sequence ID" value="KAF2562787.1"/>
    <property type="molecule type" value="Genomic_DNA"/>
</dbReference>
<sequence length="239" mass="27015">MERWVAMYLLRYTVVTVHWTVQKPLERDRRLNLYRHFCVLMDRDAYYSPRWLRSRSSGRGSGVNILKVGLTGIQAVAKLNGGFGASLGSSERTRERTREHEYGRVPCTDWINSVWMRGVGSSGVCTDDADHTARVNWGAVSRCIVLERDTGDLYWIRKCTDVHGSRECDTGTGWFEGRMAVRRTDWIEGCGADCVLTDPGVIRDWFWGASKAGVLSVLDGWLETKPSLFVYLGHVGMVG</sequence>
<comment type="caution">
    <text evidence="1">The sequence shown here is derived from an EMBL/GenBank/DDBJ whole genome shotgun (WGS) entry which is preliminary data.</text>
</comment>
<protein>
    <submittedName>
        <fullName evidence="1">Uncharacterized protein</fullName>
    </submittedName>
</protein>
<dbReference type="AlphaFoldDB" id="A0A8S9HZU7"/>
<gene>
    <name evidence="1" type="ORF">F2Q70_00016652</name>
</gene>
<accession>A0A8S9HZU7</accession>
<evidence type="ECO:0000313" key="1">
    <source>
        <dbReference type="EMBL" id="KAF2562787.1"/>
    </source>
</evidence>
<reference evidence="1" key="1">
    <citation type="submission" date="2019-12" db="EMBL/GenBank/DDBJ databases">
        <title>Genome sequencing and annotation of Brassica cretica.</title>
        <authorList>
            <person name="Studholme D.J."/>
            <person name="Sarris P.F."/>
        </authorList>
    </citation>
    <scope>NUCLEOTIDE SEQUENCE</scope>
    <source>
        <strain evidence="1">PFS-102/07</strain>
        <tissue evidence="1">Leaf</tissue>
    </source>
</reference>
<name>A0A8S9HZU7_BRACR</name>